<dbReference type="STRING" id="1121302.SAMN02745163_01093"/>
<evidence type="ECO:0000259" key="1">
    <source>
        <dbReference type="Pfam" id="PF12680"/>
    </source>
</evidence>
<dbReference type="InterPro" id="IPR037401">
    <property type="entry name" value="SnoaL-like"/>
</dbReference>
<feature type="domain" description="SnoaL-like" evidence="1">
    <location>
        <begin position="27"/>
        <end position="125"/>
    </location>
</feature>
<organism evidence="2 3">
    <name type="scientific">Clostridium cavendishii DSM 21758</name>
    <dbReference type="NCBI Taxonomy" id="1121302"/>
    <lineage>
        <taxon>Bacteria</taxon>
        <taxon>Bacillati</taxon>
        <taxon>Bacillota</taxon>
        <taxon>Clostridia</taxon>
        <taxon>Eubacteriales</taxon>
        <taxon>Clostridiaceae</taxon>
        <taxon>Clostridium</taxon>
    </lineage>
</organism>
<gene>
    <name evidence="2" type="ORF">SAMN02745163_01093</name>
</gene>
<dbReference type="Gene3D" id="3.10.450.50">
    <property type="match status" value="1"/>
</dbReference>
<dbReference type="InterPro" id="IPR032710">
    <property type="entry name" value="NTF2-like_dom_sf"/>
</dbReference>
<proteinExistence type="predicted"/>
<dbReference type="Pfam" id="PF12680">
    <property type="entry name" value="SnoaL_2"/>
    <property type="match status" value="1"/>
</dbReference>
<dbReference type="RefSeq" id="WP_084108383.1">
    <property type="nucleotide sequence ID" value="NZ_FQZB01000005.1"/>
</dbReference>
<name>A0A1M6FC48_9CLOT</name>
<evidence type="ECO:0000313" key="3">
    <source>
        <dbReference type="Proteomes" id="UP000184310"/>
    </source>
</evidence>
<sequence>MEKYAIICILLFMVKGLNMNIKEEITRNYFKAWIDNDISIIEKVFSEDILYVESWGPAYIGINQLKAWFMDWHKNNKVVIWDIKDIIILNNRVICEWYFKYQHKEKIEDFNGISLIRFDNCEKIEELKEFMSTLPIRYPYCNVNSYDY</sequence>
<dbReference type="EMBL" id="FQZB01000005">
    <property type="protein sequence ID" value="SHI95216.1"/>
    <property type="molecule type" value="Genomic_DNA"/>
</dbReference>
<dbReference type="SUPFAM" id="SSF54427">
    <property type="entry name" value="NTF2-like"/>
    <property type="match status" value="1"/>
</dbReference>
<protein>
    <submittedName>
        <fullName evidence="2">SnoaL-like domain-containing protein</fullName>
    </submittedName>
</protein>
<reference evidence="2 3" key="1">
    <citation type="submission" date="2016-11" db="EMBL/GenBank/DDBJ databases">
        <authorList>
            <person name="Jaros S."/>
            <person name="Januszkiewicz K."/>
            <person name="Wedrychowicz H."/>
        </authorList>
    </citation>
    <scope>NUCLEOTIDE SEQUENCE [LARGE SCALE GENOMIC DNA]</scope>
    <source>
        <strain evidence="2 3">DSM 21758</strain>
    </source>
</reference>
<evidence type="ECO:0000313" key="2">
    <source>
        <dbReference type="EMBL" id="SHI95216.1"/>
    </source>
</evidence>
<dbReference type="Proteomes" id="UP000184310">
    <property type="component" value="Unassembled WGS sequence"/>
</dbReference>
<accession>A0A1M6FC48</accession>
<keyword evidence="3" id="KW-1185">Reference proteome</keyword>
<dbReference type="AlphaFoldDB" id="A0A1M6FC48"/>